<organism evidence="1 2">
    <name type="scientific">Streptomyces narbonensis</name>
    <dbReference type="NCBI Taxonomy" id="67333"/>
    <lineage>
        <taxon>Bacteria</taxon>
        <taxon>Bacillati</taxon>
        <taxon>Actinomycetota</taxon>
        <taxon>Actinomycetes</taxon>
        <taxon>Kitasatosporales</taxon>
        <taxon>Streptomycetaceae</taxon>
        <taxon>Streptomyces</taxon>
    </lineage>
</organism>
<accession>A0ABV3CIV8</accession>
<name>A0ABV3CIV8_9ACTN</name>
<protein>
    <recommendedName>
        <fullName evidence="3">DNA-binding protein</fullName>
    </recommendedName>
</protein>
<keyword evidence="2" id="KW-1185">Reference proteome</keyword>
<evidence type="ECO:0008006" key="3">
    <source>
        <dbReference type="Google" id="ProtNLM"/>
    </source>
</evidence>
<reference evidence="1 2" key="1">
    <citation type="submission" date="2024-06" db="EMBL/GenBank/DDBJ databases">
        <title>The Natural Products Discovery Center: Release of the First 8490 Sequenced Strains for Exploring Actinobacteria Biosynthetic Diversity.</title>
        <authorList>
            <person name="Kalkreuter E."/>
            <person name="Kautsar S.A."/>
            <person name="Yang D."/>
            <person name="Bader C.D."/>
            <person name="Teijaro C.N."/>
            <person name="Fluegel L."/>
            <person name="Davis C.M."/>
            <person name="Simpson J.R."/>
            <person name="Lauterbach L."/>
            <person name="Steele A.D."/>
            <person name="Gui C."/>
            <person name="Meng S."/>
            <person name="Li G."/>
            <person name="Viehrig K."/>
            <person name="Ye F."/>
            <person name="Su P."/>
            <person name="Kiefer A.F."/>
            <person name="Nichols A."/>
            <person name="Cepeda A.J."/>
            <person name="Yan W."/>
            <person name="Fan B."/>
            <person name="Jiang Y."/>
            <person name="Adhikari A."/>
            <person name="Zheng C.-J."/>
            <person name="Schuster L."/>
            <person name="Cowan T.M."/>
            <person name="Smanski M.J."/>
            <person name="Chevrette M.G."/>
            <person name="De Carvalho L.P.S."/>
            <person name="Shen B."/>
        </authorList>
    </citation>
    <scope>NUCLEOTIDE SEQUENCE [LARGE SCALE GENOMIC DNA]</scope>
    <source>
        <strain evidence="1 2">NPDC045974</strain>
    </source>
</reference>
<gene>
    <name evidence="1" type="ORF">AB0A88_31920</name>
</gene>
<evidence type="ECO:0000313" key="2">
    <source>
        <dbReference type="Proteomes" id="UP001551329"/>
    </source>
</evidence>
<dbReference type="Proteomes" id="UP001551329">
    <property type="component" value="Unassembled WGS sequence"/>
</dbReference>
<sequence>MTEPEGGPDMVSFRELARRLVADGVVKGITHQRVSTIARTDPGFPPVMQIGRTKAVDYRLARPYFASRKSRQGQRTDLNRPPE</sequence>
<evidence type="ECO:0000313" key="1">
    <source>
        <dbReference type="EMBL" id="MEU7074710.1"/>
    </source>
</evidence>
<comment type="caution">
    <text evidence="1">The sequence shown here is derived from an EMBL/GenBank/DDBJ whole genome shotgun (WGS) entry which is preliminary data.</text>
</comment>
<dbReference type="EMBL" id="JBEZAE010000029">
    <property type="protein sequence ID" value="MEU7074710.1"/>
    <property type="molecule type" value="Genomic_DNA"/>
</dbReference>
<proteinExistence type="predicted"/>
<dbReference type="RefSeq" id="WP_358477255.1">
    <property type="nucleotide sequence ID" value="NZ_JBEZAE010000029.1"/>
</dbReference>